<dbReference type="Proteomes" id="UP000431401">
    <property type="component" value="Unassembled WGS sequence"/>
</dbReference>
<accession>A0A7K0DQ22</accession>
<feature type="domain" description="Terminal beta-(1-&gt;2)-arabinofuranosyltransferase C-terminal" evidence="3">
    <location>
        <begin position="578"/>
        <end position="691"/>
    </location>
</feature>
<feature type="transmembrane region" description="Helical" evidence="2">
    <location>
        <begin position="309"/>
        <end position="325"/>
    </location>
</feature>
<evidence type="ECO:0000313" key="5">
    <source>
        <dbReference type="Proteomes" id="UP000431401"/>
    </source>
</evidence>
<evidence type="ECO:0000256" key="1">
    <source>
        <dbReference type="SAM" id="MobiDB-lite"/>
    </source>
</evidence>
<feature type="transmembrane region" description="Helical" evidence="2">
    <location>
        <begin position="152"/>
        <end position="170"/>
    </location>
</feature>
<feature type="region of interest" description="Disordered" evidence="1">
    <location>
        <begin position="417"/>
        <end position="464"/>
    </location>
</feature>
<feature type="transmembrane region" description="Helical" evidence="2">
    <location>
        <begin position="176"/>
        <end position="197"/>
    </location>
</feature>
<keyword evidence="2" id="KW-0472">Membrane</keyword>
<reference evidence="4 5" key="1">
    <citation type="submission" date="2019-10" db="EMBL/GenBank/DDBJ databases">
        <title>Nocardia macrotermitis sp. nov. and Nocardia aurantia sp. nov., isolated from the gut of fungus growing-termite Macrotermes natalensis.</title>
        <authorList>
            <person name="Benndorf R."/>
            <person name="Schwitalla J."/>
            <person name="Martin K."/>
            <person name="De Beer W."/>
            <person name="Kaster A.-K."/>
            <person name="Vollmers J."/>
            <person name="Poulsen M."/>
            <person name="Beemelmanns C."/>
        </authorList>
    </citation>
    <scope>NUCLEOTIDE SEQUENCE [LARGE SCALE GENOMIC DNA]</scope>
    <source>
        <strain evidence="4 5">RB56</strain>
    </source>
</reference>
<evidence type="ECO:0000259" key="3">
    <source>
        <dbReference type="Pfam" id="PF26371"/>
    </source>
</evidence>
<feature type="transmembrane region" description="Helical" evidence="2">
    <location>
        <begin position="118"/>
        <end position="140"/>
    </location>
</feature>
<dbReference type="Pfam" id="PF26371">
    <property type="entry name" value="AftB_C"/>
    <property type="match status" value="1"/>
</dbReference>
<proteinExistence type="predicted"/>
<feature type="transmembrane region" description="Helical" evidence="2">
    <location>
        <begin position="38"/>
        <end position="60"/>
    </location>
</feature>
<dbReference type="EC" id="2.4.2.-" evidence="4"/>
<keyword evidence="2" id="KW-0812">Transmembrane</keyword>
<keyword evidence="4" id="KW-0808">Transferase</keyword>
<dbReference type="GO" id="GO:0016757">
    <property type="term" value="F:glycosyltransferase activity"/>
    <property type="evidence" value="ECO:0007669"/>
    <property type="project" value="UniProtKB-KW"/>
</dbReference>
<feature type="transmembrane region" description="Helical" evidence="2">
    <location>
        <begin position="206"/>
        <end position="223"/>
    </location>
</feature>
<comment type="caution">
    <text evidence="4">The sequence shown here is derived from an EMBL/GenBank/DDBJ whole genome shotgun (WGS) entry which is preliminary data.</text>
</comment>
<feature type="transmembrane region" description="Helical" evidence="2">
    <location>
        <begin position="229"/>
        <end position="246"/>
    </location>
</feature>
<feature type="transmembrane region" description="Helical" evidence="2">
    <location>
        <begin position="471"/>
        <end position="492"/>
    </location>
</feature>
<organism evidence="4 5">
    <name type="scientific">Nocardia aurantia</name>
    <dbReference type="NCBI Taxonomy" id="2585199"/>
    <lineage>
        <taxon>Bacteria</taxon>
        <taxon>Bacillati</taxon>
        <taxon>Actinomycetota</taxon>
        <taxon>Actinomycetes</taxon>
        <taxon>Mycobacteriales</taxon>
        <taxon>Nocardiaceae</taxon>
        <taxon>Nocardia</taxon>
    </lineage>
</organism>
<name>A0A7K0DQ22_9NOCA</name>
<gene>
    <name evidence="4" type="primary">aftB</name>
    <name evidence="4" type="ORF">NRB56_24930</name>
</gene>
<dbReference type="AlphaFoldDB" id="A0A7K0DQ22"/>
<evidence type="ECO:0000256" key="2">
    <source>
        <dbReference type="SAM" id="Phobius"/>
    </source>
</evidence>
<evidence type="ECO:0000313" key="4">
    <source>
        <dbReference type="EMBL" id="MQY26914.1"/>
    </source>
</evidence>
<keyword evidence="4" id="KW-0328">Glycosyltransferase</keyword>
<keyword evidence="5" id="KW-1185">Reference proteome</keyword>
<feature type="compositionally biased region" description="Low complexity" evidence="1">
    <location>
        <begin position="450"/>
        <end position="464"/>
    </location>
</feature>
<dbReference type="EMBL" id="WEGI01000005">
    <property type="protein sequence ID" value="MQY26914.1"/>
    <property type="molecule type" value="Genomic_DNA"/>
</dbReference>
<protein>
    <submittedName>
        <fullName evidence="4">Terminal beta-(1-&gt;2)-arabinofuranosyltransferase</fullName>
        <ecNumber evidence="4">2.4.2.-</ecNumber>
    </submittedName>
</protein>
<feature type="transmembrane region" description="Helical" evidence="2">
    <location>
        <begin position="253"/>
        <end position="272"/>
    </location>
</feature>
<keyword evidence="2" id="KW-1133">Transmembrane helix</keyword>
<sequence length="720" mass="77828">MLLSISPDEMVVEGQENEDGPAAGAAGPVTRTQRRIALVSRTVFVGGVVLTAVLFALGAWQRRWIADDGLIVLRTVRNLLAGYGPVFNVNERVETNTSAAWTYVIWFFAWITHARLEYVSLAVALSLSVLAIVLAMLGAARLWGRPWTTPRRAGAPVLLLPAGAAVYIAVPPARDYATSGLENCLVICWLGLLWWLLMRWSRSERAGTGLMLTIAFVAGLSWLIRPEMIIVGGLAGLLIFVAPMPASRLKPIVLRFAILVAGCLVPGLYQIFRMGYYGLPYPNTAVAKEAGGAKWGQGFTYLWDLSGPYLLWLPVALLLVAALLTRRPARVRAGAEESAPPSGLAARAGRMWQRRDRLRTPGAVVALVLIGGLALVVFELRVGGDFMHGRMLLPQLFCLLLPVAVLPVRIPVRVSADRPAVSPDGPPTEPNARPAGSAAGPDGRPPAGSDGRPAAGPDGRPAAVAEPAGRAATWLAASTAVAWLAVVVWSVFITNSTGNNSGANISSTGIVDERIYYVLNSSHQHPVLAEDYLDYPRMRAMVQDIAATPEGGLLLSSPSYMMWYVAPPPLPIPDGGAGHTVYFLNLGMTSMNVPLDVRVIDQEGLAYPLAAHTDRLTDGRIGHDKSLYSDWVIVDAGSVDQHPWMPYFLDEKWVKQARTALSCPDTQALLASSRAPLTATRFRHNLQQALHFAKYRIDRVPKYEIQRCGLVDPTTPVAPN</sequence>
<feature type="transmembrane region" description="Helical" evidence="2">
    <location>
        <begin position="392"/>
        <end position="412"/>
    </location>
</feature>
<feature type="transmembrane region" description="Helical" evidence="2">
    <location>
        <begin position="360"/>
        <end position="380"/>
    </location>
</feature>
<dbReference type="InterPro" id="IPR058983">
    <property type="entry name" value="AftB_C"/>
</dbReference>